<evidence type="ECO:0000313" key="2">
    <source>
        <dbReference type="Proteomes" id="UP000023623"/>
    </source>
</evidence>
<sequence length="181" mass="20048">MLMLMPIGDKVSCSSPGLLYGCIPEGSDGKLLFIEALLSHSFAFLSSYFVNIASYWPSLCNHWGVAVTCSGEFLSLAAGLRSYKDTLLSSPFLSAKCWTSRDSVSLSFTFRESSISLYFSQYLELPSRLSSEASCLSSRERTCPRILRFLRISSNSGESLIYLNIPLTLLQAPLFSMYSHS</sequence>
<accession>A0A022XE92</accession>
<protein>
    <submittedName>
        <fullName evidence="1">Uncharacterized protein</fullName>
    </submittedName>
</protein>
<reference evidence="1 2" key="1">
    <citation type="submission" date="2014-02" db="EMBL/GenBank/DDBJ databases">
        <title>The Genome Sequence of Trichophyton rubrum (morphotype soudanense) CBS 452.61.</title>
        <authorList>
            <consortium name="The Broad Institute Genomics Platform"/>
            <person name="Cuomo C.A."/>
            <person name="White T.C."/>
            <person name="Graser Y."/>
            <person name="Martinez-Rossi N."/>
            <person name="Heitman J."/>
            <person name="Young S.K."/>
            <person name="Zeng Q."/>
            <person name="Gargeya S."/>
            <person name="Abouelleil A."/>
            <person name="Alvarado L."/>
            <person name="Chapman S.B."/>
            <person name="Gainer-Dewar J."/>
            <person name="Goldberg J."/>
            <person name="Griggs A."/>
            <person name="Gujja S."/>
            <person name="Hansen M."/>
            <person name="Howarth C."/>
            <person name="Imamovic A."/>
            <person name="Larimer J."/>
            <person name="Martinez D."/>
            <person name="Murphy C."/>
            <person name="Pearson M.D."/>
            <person name="Persinoti G."/>
            <person name="Poon T."/>
            <person name="Priest M."/>
            <person name="Roberts A.D."/>
            <person name="Saif S."/>
            <person name="Shea T.D."/>
            <person name="Sykes S.N."/>
            <person name="Wortman J."/>
            <person name="Nusbaum C."/>
            <person name="Birren B."/>
        </authorList>
    </citation>
    <scope>NUCLEOTIDE SEQUENCE [LARGE SCALE GENOMIC DNA]</scope>
    <source>
        <strain evidence="1 2">CBS 452.61</strain>
    </source>
</reference>
<evidence type="ECO:0000313" key="1">
    <source>
        <dbReference type="EMBL" id="EZF69045.1"/>
    </source>
</evidence>
<dbReference type="HOGENOM" id="CLU_1490039_0_0_1"/>
<keyword evidence="2" id="KW-1185">Reference proteome</keyword>
<dbReference type="AlphaFoldDB" id="A0A022XE92"/>
<proteinExistence type="predicted"/>
<dbReference type="EMBL" id="KK208943">
    <property type="protein sequence ID" value="EZF69045.1"/>
    <property type="molecule type" value="Genomic_DNA"/>
</dbReference>
<dbReference type="Proteomes" id="UP000023623">
    <property type="component" value="Unassembled WGS sequence"/>
</dbReference>
<gene>
    <name evidence="1" type="ORF">H105_08453</name>
</gene>
<organism evidence="1 2">
    <name type="scientific">Trichophyton soudanense CBS 452.61</name>
    <dbReference type="NCBI Taxonomy" id="1215331"/>
    <lineage>
        <taxon>Eukaryota</taxon>
        <taxon>Fungi</taxon>
        <taxon>Dikarya</taxon>
        <taxon>Ascomycota</taxon>
        <taxon>Pezizomycotina</taxon>
        <taxon>Eurotiomycetes</taxon>
        <taxon>Eurotiomycetidae</taxon>
        <taxon>Onygenales</taxon>
        <taxon>Arthrodermataceae</taxon>
        <taxon>Trichophyton</taxon>
    </lineage>
</organism>
<name>A0A022XE92_TRISD</name>